<feature type="region of interest" description="Disordered" evidence="1">
    <location>
        <begin position="784"/>
        <end position="861"/>
    </location>
</feature>
<gene>
    <name evidence="4" type="ORF">Cvel_15226</name>
</gene>
<feature type="compositionally biased region" description="Basic and acidic residues" evidence="1">
    <location>
        <begin position="848"/>
        <end position="861"/>
    </location>
</feature>
<sequence length="2704" mass="290293">MGAPKESAQSVLMDFVQHLTVVASQTADGGEKLRAVDAVKRGLQRLSPDEKREMKGNSTFASPSRLLLPCFDVFYTPLVVNLKALALSIPPSGSDPSRRASTALSGLTGRGGRDKTSKVRLLEGVMEALTAFLDAAFSHQRGVEELTGQLSIPQLLGDSVRAKGSFCEVCLQVLKVLSIDEVRSSDEGAAASVRLLDRAIQFLWPISVEGQHVHTRAETERLQFKNPFGTGARKGDEETLCEPCASVLGIVVSQLLDLAGGHGFRKVQREALCVIERVPSSVCGTGVMTSGLAVLASVYPGVVTSLLDLWIRRGKEPSGGSFVLPAVLGTLREWMVAVLGCGLFGEGQTGEEDGSGGDGVVGSQNEWSEWKKTVGKLEVMWEERKLNEEEKRANSEAARAQTKEKMQLQGVERCQQWVRETRQKSSVVLELLLSSRNAPGSLSESADVRSALGSLLIALVGLEGGGLGLALGGGARAAAWDSLAALAVDDGSLRLGLSVSLSAAAVENGRVHERVWETMKEVQSVADQVAEKTRVVSNQEKNLLLDRLAGMISLVCGAFRGDPSGSGNMVIRGGLESLPLPDEDAERVSSDSLEKEKKREEAGSQDSASDREEFRTGQDEMRNGSAPARVARLLRSLCLVEANDLKRQLNDRISLTALPSVPASATSGGHEWLEEFPLLGDCLSVSPSASVLGEEEERDEEAERGRERHSGPSEKEGNRDSSSSSSSVPPLFPSRSSKEVPEWVRRSVAFLEGEPEVQRCWTRTVALCARSVSPSELLRCLLEPFPDPVPDSNDKSGRLSKTRSRNEPSWLRRARVGRQQRLPSSSTSPEGGDRGNEVEMQGGNPNGARERHEVSSKHRDANDSAGLLFEKVRKRCAVFASIWASVSALCGEGDRGKGSVLPGPLSLEDALLRLAGPSVWREAEHLKCEMMAFRNRQDGGKEEAEASESPPLSIASAGRWSRLYCGTLAMACGALLEGVGRVGGSEAVRQQLSILLFPLLSFLGAPSLFVSSAAAAALSAAASASGVVPEGSSDREAVGALLKAHNDFVVDRATQMVRGGHHQLLWRRLPEASRLPAGVVARRLSSSAFSELLKREGEEGDHGGVTAAPYERARLEGSMGSEGKEEKGSRENLEAIVTAVVTFLPPDLSLCCRLEDLVRTLALSPAPSLLSEEGSGRRVTCEVGMDAADWVVRVLALIAARLSSIIVSQRKERRQEGRHTKEGRRRKTKESGPLGWISLLEGGRASGHEFFGIRRQDVRVALDEDKVDSDAESGGEDEDGGLQGGDVGEEGGFDLKHTKNRGLLDRGKYGAVRSMAQAILLGVRYYLQDERLPVRQLAHAACLHSVICLSTRSRELLPRLHALWPLLVPSFGCESPLAVTATACQVVKSAARASGDFLKERFASDVFRPLVDRLSLLPVKAQRERRSVVFKAQGGALDLFNFISKEERLVSPLAVPMATAVLRFFHVDADPRLQGTASEILRRLVRLPLQRGALWLVLMGALRLLHKPERLVAKSKPSREGPPSESATTPGDAVASGPASAECALSTSVSVCTGSEECAYLRLLSKGIRRGRQAARADVLAGTACSHGVSFPFQRPFAAHLGDPPLSFEEILSGIPDNDMAGGKGKTGECFCGVSVADRVVRDIEKSCCGWGVFSVFETETVTKAKLFDLDSRLLLTLLCECDSVAMPSVKAVHLRETAEPSEEAYRTGEKQTRNGLERQSLAGPSLSLPPLQIPVGGTSALYRDFLVSGILLGGTSEADAVSVHRPRPASLESHFGKEAQRSKENAGQRKERETDAAALLEAASPNGAAVVRGLLQASPLGSFLQQMSEGRLSGEDERNAEDEGEWAISPDPSTNILMEEETEKDRGTSDSSPSSSSPSYGESLKEVEKEFERTEGAKTAEAQQKRKMESQEDPLLELKSKDPLAYSIVKSLLRRKSKGMPLLRHHKDHHTEGFGTPPVSLEEEEHSESDFEPEESLTAVVRGDNDILRALELTDPSAAAQVDRYIQTSYLAPLYDRTTGAYDSLLGFTPDAFAPLRMRDPEVYANVAQTVLGSRLAPLFFEGMPGPSGDEGEVLVLTLPEDQRGALRGLLHLTGVGGALRACAGLGGPLSVPMEDDRGDSGDGAVLVVEEEDGDGDGEEVPSTRFGNGGGSDDEGEVVEIINLGGDGEENPAGVKKEKEKEESPVAASQRKVSLPGRSKSSQRSRRNEKKRNSKKETEGKADSDSDSAAAVLRSLSPVKERDPKAFQTVEKLVKLADRRGQLGGLLEGQPPETPLIELLQMGTQTQHRHHLMRSRPSNSARDSYPSLYKGQLNGKRGQKATRVDPLLALRHADPRSYEIVQHLLQPPPGPAGAPRRGFGSSLFGRPSGGLRHAGRSLADAIRASIEKGTDPRTRKGLRGAALNFRRSVLLETHASIKREAVSSSLSQQTERTEETDMLDPSQIQKLEALGPIFAHLSKLNPSRFSGLATALTAVQASSQTSSKQKEETSSDSPASAKSEQIAPPPPPPPPPTARQRNPAEDAQTLRSLLTESPKGPSYLGLLGVKANSTAPLKPPPSPPTQKALVQAPSVMNKDSPKAATAGAAAPVPVDEEIAKVLQSLSALRPSEFLQLASQLNKKTKGKGGGGKGEKQQGTLDRATKRNLRLNEKSQTDQEALKEATKKTRQVLKKLAQLDSGRAAQLGALLSSLVTAEGEGQAPQLKG</sequence>
<feature type="region of interest" description="Disordered" evidence="1">
    <location>
        <begin position="570"/>
        <end position="627"/>
    </location>
</feature>
<evidence type="ECO:0000259" key="2">
    <source>
        <dbReference type="Pfam" id="PF24173"/>
    </source>
</evidence>
<feature type="compositionally biased region" description="Acidic residues" evidence="1">
    <location>
        <begin position="2132"/>
        <end position="2141"/>
    </location>
</feature>
<name>A0A0G4F5X7_9ALVE</name>
<feature type="compositionally biased region" description="Basic and acidic residues" evidence="1">
    <location>
        <begin position="1884"/>
        <end position="1917"/>
    </location>
</feature>
<protein>
    <submittedName>
        <fullName evidence="4">Uncharacterized protein</fullName>
    </submittedName>
</protein>
<reference evidence="4" key="1">
    <citation type="submission" date="2014-11" db="EMBL/GenBank/DDBJ databases">
        <authorList>
            <person name="Otto D Thomas"/>
            <person name="Naeem Raeece"/>
        </authorList>
    </citation>
    <scope>NUCLEOTIDE SEQUENCE</scope>
</reference>
<feature type="compositionally biased region" description="Low complexity" evidence="1">
    <location>
        <begin position="721"/>
        <end position="735"/>
    </location>
</feature>
<feature type="region of interest" description="Disordered" evidence="1">
    <location>
        <begin position="1265"/>
        <end position="1294"/>
    </location>
</feature>
<feature type="compositionally biased region" description="Basic and acidic residues" evidence="1">
    <location>
        <begin position="1775"/>
        <end position="1795"/>
    </location>
</feature>
<feature type="region of interest" description="Disordered" evidence="1">
    <location>
        <begin position="2420"/>
        <end position="2443"/>
    </location>
</feature>
<feature type="compositionally biased region" description="Basic and acidic residues" evidence="1">
    <location>
        <begin position="2646"/>
        <end position="2660"/>
    </location>
</feature>
<organism evidence="4">
    <name type="scientific">Chromera velia CCMP2878</name>
    <dbReference type="NCBI Taxonomy" id="1169474"/>
    <lineage>
        <taxon>Eukaryota</taxon>
        <taxon>Sar</taxon>
        <taxon>Alveolata</taxon>
        <taxon>Colpodellida</taxon>
        <taxon>Chromeraceae</taxon>
        <taxon>Chromera</taxon>
    </lineage>
</organism>
<feature type="domain" description="TTI1 N-terminal TPR" evidence="2">
    <location>
        <begin position="245"/>
        <end position="456"/>
    </location>
</feature>
<feature type="compositionally biased region" description="Basic and acidic residues" evidence="1">
    <location>
        <begin position="2176"/>
        <end position="2185"/>
    </location>
</feature>
<dbReference type="InterPro" id="IPR057566">
    <property type="entry name" value="TPR_TTI1_N"/>
</dbReference>
<feature type="region of interest" description="Disordered" evidence="1">
    <location>
        <begin position="91"/>
        <end position="115"/>
    </location>
</feature>
<dbReference type="VEuPathDB" id="CryptoDB:Cvel_15226"/>
<evidence type="ECO:0000256" key="1">
    <source>
        <dbReference type="SAM" id="MobiDB-lite"/>
    </source>
</evidence>
<evidence type="ECO:0000313" key="4">
    <source>
        <dbReference type="EMBL" id="CEM07412.1"/>
    </source>
</evidence>
<feature type="compositionally biased region" description="Low complexity" evidence="1">
    <location>
        <begin position="1870"/>
        <end position="1880"/>
    </location>
</feature>
<evidence type="ECO:0000259" key="3">
    <source>
        <dbReference type="Pfam" id="PF24181"/>
    </source>
</evidence>
<feature type="region of interest" description="Disordered" evidence="1">
    <location>
        <begin position="2132"/>
        <end position="2231"/>
    </location>
</feature>
<feature type="region of interest" description="Disordered" evidence="1">
    <location>
        <begin position="687"/>
        <end position="736"/>
    </location>
</feature>
<accession>A0A0G4F5X7</accession>
<dbReference type="EMBL" id="CDMZ01000127">
    <property type="protein sequence ID" value="CEM07412.1"/>
    <property type="molecule type" value="Genomic_DNA"/>
</dbReference>
<dbReference type="SUPFAM" id="SSF48371">
    <property type="entry name" value="ARM repeat"/>
    <property type="match status" value="1"/>
</dbReference>
<feature type="region of interest" description="Disordered" evidence="1">
    <location>
        <begin position="1209"/>
        <end position="1230"/>
    </location>
</feature>
<dbReference type="PANTHER" id="PTHR18460:SF3">
    <property type="entry name" value="TELO2-INTERACTING PROTEIN 1 HOMOLOG"/>
    <property type="match status" value="1"/>
</dbReference>
<feature type="compositionally biased region" description="Basic and acidic residues" evidence="1">
    <location>
        <begin position="1209"/>
        <end position="1220"/>
    </location>
</feature>
<feature type="region of interest" description="Disordered" evidence="1">
    <location>
        <begin position="1513"/>
        <end position="1534"/>
    </location>
</feature>
<dbReference type="InterPro" id="IPR052587">
    <property type="entry name" value="TELO2-interacting_protein_1"/>
</dbReference>
<feature type="compositionally biased region" description="Basic and acidic residues" evidence="1">
    <location>
        <begin position="701"/>
        <end position="719"/>
    </location>
</feature>
<feature type="compositionally biased region" description="Basic and acidic residues" evidence="1">
    <location>
        <begin position="586"/>
        <end position="622"/>
    </location>
</feature>
<dbReference type="GO" id="GO:0005737">
    <property type="term" value="C:cytoplasm"/>
    <property type="evidence" value="ECO:0007669"/>
    <property type="project" value="TreeGrafter"/>
</dbReference>
<dbReference type="Pfam" id="PF24181">
    <property type="entry name" value="TPR_TTI1_C"/>
    <property type="match status" value="1"/>
</dbReference>
<feature type="compositionally biased region" description="Basic residues" evidence="1">
    <location>
        <begin position="2202"/>
        <end position="2215"/>
    </location>
</feature>
<feature type="compositionally biased region" description="Pro residues" evidence="1">
    <location>
        <begin position="2504"/>
        <end position="2514"/>
    </location>
</feature>
<proteinExistence type="predicted"/>
<feature type="region of interest" description="Disordered" evidence="1">
    <location>
        <begin position="2615"/>
        <end position="2660"/>
    </location>
</feature>
<feature type="domain" description="TTI1 C-terminal TPR" evidence="3">
    <location>
        <begin position="1314"/>
        <end position="1487"/>
    </location>
</feature>
<dbReference type="InterPro" id="IPR057567">
    <property type="entry name" value="TPR_TTI1_C"/>
</dbReference>
<feature type="region of interest" description="Disordered" evidence="1">
    <location>
        <begin position="1830"/>
        <end position="1917"/>
    </location>
</feature>
<dbReference type="InterPro" id="IPR016024">
    <property type="entry name" value="ARM-type_fold"/>
</dbReference>
<dbReference type="Pfam" id="PF24173">
    <property type="entry name" value="TPR_TTI1_N"/>
    <property type="match status" value="1"/>
</dbReference>
<feature type="compositionally biased region" description="Acidic residues" evidence="1">
    <location>
        <begin position="1265"/>
        <end position="1280"/>
    </location>
</feature>
<dbReference type="PANTHER" id="PTHR18460">
    <property type="entry name" value="TEL2 INTERACTING PROTEIN 1 TTI1 FAMILY MEMBER"/>
    <property type="match status" value="1"/>
</dbReference>
<feature type="region of interest" description="Disordered" evidence="1">
    <location>
        <begin position="1762"/>
        <end position="1795"/>
    </location>
</feature>
<feature type="region of interest" description="Disordered" evidence="1">
    <location>
        <begin position="2478"/>
        <end position="2589"/>
    </location>
</feature>
<feature type="compositionally biased region" description="Basic and acidic residues" evidence="1">
    <location>
        <begin position="2216"/>
        <end position="2225"/>
    </location>
</feature>